<evidence type="ECO:0000256" key="10">
    <source>
        <dbReference type="ARBA" id="ARBA00042775"/>
    </source>
</evidence>
<evidence type="ECO:0000256" key="5">
    <source>
        <dbReference type="ARBA" id="ARBA00022989"/>
    </source>
</evidence>
<evidence type="ECO:0000256" key="8">
    <source>
        <dbReference type="ARBA" id="ARBA00038408"/>
    </source>
</evidence>
<keyword evidence="3" id="KW-0997">Cell inner membrane</keyword>
<dbReference type="Pfam" id="PF13145">
    <property type="entry name" value="Rotamase_2"/>
    <property type="match status" value="1"/>
</dbReference>
<reference evidence="14 15" key="1">
    <citation type="journal article" date="2019" name="ISME J.">
        <title>Candidatus Macondimonas diazotrophica, a novel gammaproteobacterial genus dominating crude-oil-contaminated coastal sediments.</title>
        <authorList>
            <person name="Karthikeyan S."/>
            <person name="Konstantinidis K."/>
        </authorList>
    </citation>
    <scope>NUCLEOTIDE SEQUENCE [LARGE SCALE GENOMIC DNA]</scope>
    <source>
        <strain evidence="14 15">KTK01</strain>
    </source>
</reference>
<evidence type="ECO:0000256" key="2">
    <source>
        <dbReference type="ARBA" id="ARBA00022475"/>
    </source>
</evidence>
<dbReference type="GO" id="GO:0003755">
    <property type="term" value="F:peptidyl-prolyl cis-trans isomerase activity"/>
    <property type="evidence" value="ECO:0007669"/>
    <property type="project" value="UniProtKB-KW"/>
</dbReference>
<dbReference type="Proteomes" id="UP000297890">
    <property type="component" value="Unassembled WGS sequence"/>
</dbReference>
<dbReference type="OrthoDB" id="9812372at2"/>
<feature type="domain" description="PpiC" evidence="13">
    <location>
        <begin position="268"/>
        <end position="359"/>
    </location>
</feature>
<dbReference type="InterPro" id="IPR046357">
    <property type="entry name" value="PPIase_dom_sf"/>
</dbReference>
<evidence type="ECO:0000256" key="4">
    <source>
        <dbReference type="ARBA" id="ARBA00022692"/>
    </source>
</evidence>
<evidence type="ECO:0000256" key="9">
    <source>
        <dbReference type="ARBA" id="ARBA00040743"/>
    </source>
</evidence>
<organism evidence="14 15">
    <name type="scientific">Candidatus Macondimonas diazotrophica</name>
    <dbReference type="NCBI Taxonomy" id="2305248"/>
    <lineage>
        <taxon>Bacteria</taxon>
        <taxon>Pseudomonadati</taxon>
        <taxon>Pseudomonadota</taxon>
        <taxon>Gammaproteobacteria</taxon>
        <taxon>Chromatiales</taxon>
        <taxon>Ectothiorhodospiraceae</taxon>
        <taxon>Candidatus Macondimonas</taxon>
    </lineage>
</organism>
<dbReference type="Gene3D" id="1.10.4030.10">
    <property type="entry name" value="Porin chaperone SurA, peptide-binding domain"/>
    <property type="match status" value="1"/>
</dbReference>
<evidence type="ECO:0000313" key="14">
    <source>
        <dbReference type="EMBL" id="TFZ83503.1"/>
    </source>
</evidence>
<dbReference type="InterPro" id="IPR052029">
    <property type="entry name" value="PpiD_chaperone"/>
</dbReference>
<keyword evidence="7" id="KW-0143">Chaperone</keyword>
<dbReference type="InterPro" id="IPR027304">
    <property type="entry name" value="Trigger_fact/SurA_dom_sf"/>
</dbReference>
<evidence type="ECO:0000256" key="1">
    <source>
        <dbReference type="ARBA" id="ARBA00004382"/>
    </source>
</evidence>
<dbReference type="Gene3D" id="3.10.50.40">
    <property type="match status" value="1"/>
</dbReference>
<keyword evidence="11" id="KW-0697">Rotamase</keyword>
<comment type="subcellular location">
    <subcellularLocation>
        <location evidence="1">Cell inner membrane</location>
        <topology evidence="1">Single-pass type II membrane protein</topology>
        <orientation evidence="1">Periplasmic side</orientation>
    </subcellularLocation>
</comment>
<dbReference type="AlphaFoldDB" id="A0A4Z0FAK9"/>
<protein>
    <recommendedName>
        <fullName evidence="9">Periplasmic chaperone PpiD</fullName>
    </recommendedName>
    <alternativeName>
        <fullName evidence="10">Periplasmic folding chaperone</fullName>
    </alternativeName>
</protein>
<keyword evidence="2" id="KW-1003">Cell membrane</keyword>
<keyword evidence="15" id="KW-1185">Reference proteome</keyword>
<dbReference type="InterPro" id="IPR023058">
    <property type="entry name" value="PPIase_PpiC_CS"/>
</dbReference>
<evidence type="ECO:0000256" key="3">
    <source>
        <dbReference type="ARBA" id="ARBA00022519"/>
    </source>
</evidence>
<evidence type="ECO:0000259" key="13">
    <source>
        <dbReference type="PROSITE" id="PS50198"/>
    </source>
</evidence>
<evidence type="ECO:0000256" key="6">
    <source>
        <dbReference type="ARBA" id="ARBA00023136"/>
    </source>
</evidence>
<keyword evidence="11" id="KW-0413">Isomerase</keyword>
<keyword evidence="6" id="KW-0472">Membrane</keyword>
<dbReference type="PROSITE" id="PS50198">
    <property type="entry name" value="PPIC_PPIASE_2"/>
    <property type="match status" value="1"/>
</dbReference>
<dbReference type="GO" id="GO:0005886">
    <property type="term" value="C:plasma membrane"/>
    <property type="evidence" value="ECO:0007669"/>
    <property type="project" value="UniProtKB-SubCell"/>
</dbReference>
<feature type="region of interest" description="Disordered" evidence="12">
    <location>
        <begin position="302"/>
        <end position="323"/>
    </location>
</feature>
<accession>A0A4Z0FAK9</accession>
<dbReference type="Pfam" id="PF13624">
    <property type="entry name" value="SurA_N_3"/>
    <property type="match status" value="1"/>
</dbReference>
<sequence>MPLMMQFIRERSKGLLSFLLLGFIALTFALWGINSYFTGPTGNAVAKVGARTITADEFSRFYQQQYRQVQSLYGDAFRPEMVDEAAFKRKVLDAMIADASLRQHLIQQRMVITDAQLAEAINQLPTFQENGEFSPSVYQQWLQARGYSPAAFENELRGSLLTEQVRAGVRNTAFVTPKELEGVVELTEQQRDIAVMGVTLASLTSQVTVTDAALEAFYQQNTALFETPDRVRVNYVRVEREALAEQIQPNETALRELYQREKNRFGTPERRRVRHIQVKDESTAQALAQRLKESPESFATLAREKSEDSGSASKGGDLGWVEPGMLPTTLDQAAYMAEPKEPVGPIKSPDGYHLLWIDSVEAGKQESFEQLRGKLLEEYRNEQLSARWNELIETIETVNFEQPSSLDPVAKLANSPIKTTDWFTRDVGDAPANSPRFREASFSEEVFKDGLNSALIQLDEDSMVVVRLEDHQPSRVPPLKEIHAQVREAYLKAEAIKLADQKIQQAEQALSEGSSPAEAAAEIKGNYREIGWIDRQGGKNLPVEVTTKAFALAPPEDGQLSYERVILPNDDRLLILVREVKDGDARAVDQATLDKMRKRVSEVRGDQVLALYLEALKKTVKVTTYPDRL</sequence>
<keyword evidence="5" id="KW-1133">Transmembrane helix</keyword>
<dbReference type="EMBL" id="SRIO01000003">
    <property type="protein sequence ID" value="TFZ83503.1"/>
    <property type="molecule type" value="Genomic_DNA"/>
</dbReference>
<dbReference type="InterPro" id="IPR000297">
    <property type="entry name" value="PPIase_PpiC"/>
</dbReference>
<evidence type="ECO:0000313" key="15">
    <source>
        <dbReference type="Proteomes" id="UP000297890"/>
    </source>
</evidence>
<dbReference type="PANTHER" id="PTHR47529:SF1">
    <property type="entry name" value="PERIPLASMIC CHAPERONE PPID"/>
    <property type="match status" value="1"/>
</dbReference>
<dbReference type="PANTHER" id="PTHR47529">
    <property type="entry name" value="PEPTIDYL-PROLYL CIS-TRANS ISOMERASE D"/>
    <property type="match status" value="1"/>
</dbReference>
<comment type="caution">
    <text evidence="14">The sequence shown here is derived from an EMBL/GenBank/DDBJ whole genome shotgun (WGS) entry which is preliminary data.</text>
</comment>
<evidence type="ECO:0000256" key="7">
    <source>
        <dbReference type="ARBA" id="ARBA00023186"/>
    </source>
</evidence>
<dbReference type="SUPFAM" id="SSF109998">
    <property type="entry name" value="Triger factor/SurA peptide-binding domain-like"/>
    <property type="match status" value="1"/>
</dbReference>
<evidence type="ECO:0000256" key="11">
    <source>
        <dbReference type="PROSITE-ProRule" id="PRU00278"/>
    </source>
</evidence>
<dbReference type="SUPFAM" id="SSF54534">
    <property type="entry name" value="FKBP-like"/>
    <property type="match status" value="1"/>
</dbReference>
<evidence type="ECO:0000256" key="12">
    <source>
        <dbReference type="SAM" id="MobiDB-lite"/>
    </source>
</evidence>
<comment type="similarity">
    <text evidence="8">Belongs to the PpiD chaperone family.</text>
</comment>
<proteinExistence type="inferred from homology"/>
<keyword evidence="4" id="KW-0812">Transmembrane</keyword>
<dbReference type="PROSITE" id="PS01096">
    <property type="entry name" value="PPIC_PPIASE_1"/>
    <property type="match status" value="1"/>
</dbReference>
<name>A0A4Z0FAK9_9GAMM</name>
<gene>
    <name evidence="14" type="ORF">E4680_03085</name>
</gene>